<dbReference type="AlphaFoldDB" id="A0A5J5IF70"/>
<evidence type="ECO:0000256" key="1">
    <source>
        <dbReference type="ARBA" id="ARBA00022801"/>
    </source>
</evidence>
<evidence type="ECO:0000259" key="3">
    <source>
        <dbReference type="Pfam" id="PF03629"/>
    </source>
</evidence>
<reference evidence="4 5" key="1">
    <citation type="submission" date="2019-09" db="EMBL/GenBank/DDBJ databases">
        <title>Draft genome sequence of Ginsengibacter sp. BR5-29.</title>
        <authorList>
            <person name="Im W.-T."/>
        </authorList>
    </citation>
    <scope>NUCLEOTIDE SEQUENCE [LARGE SCALE GENOMIC DNA]</scope>
    <source>
        <strain evidence="4 5">BR5-29</strain>
    </source>
</reference>
<sequence length="516" mass="58292">MKKNKIISFLIFFLVALPALTNATIKLSALFADHMVLQQKTTVPVWGWASPGKEIVIEASWQKNKIHTKADQTGNWKIELQTPKAGGPYKIKITGENSIEIDDVLIGEVWLCSGQSNMTFPLKYNDSAKQEIAKADYPSIRYFAVQHQYGTKPFKDCQGEWQITSPETAASFSAVAYFFAKEIQAKLKVPIGIVCSGWGGTPAEAWTSKNVLQNDESLQYFLQRWKEIPQKVGADSIKYHLELQKWKAQKTPGKQLHKPDEPRTYYYYSKPWCEPAALFNGMIHPLVPFCFKGILWYQGESNVSEANKYQDLFTALIKSWRGHWDKEGKQNVFPFYFVQIAPFGYGDLNDAAKLRQAQYDVMKTVDHTSMAVTIDLGNMNNIHFKHKREVGERLALIAFAKSYGYKNIIYKGPVCIKVSKANNKIKLDFGQSLFTIDKEKPRGFEIGFKNPGSDSMEFVKAQSAVINGTQAIVWSEEVKDPLAVRYAWVDAGGANLINKTGLPAFPFEKKIDSGTK</sequence>
<keyword evidence="5" id="KW-1185">Reference proteome</keyword>
<feature type="domain" description="Sialate O-acetylesterase" evidence="3">
    <location>
        <begin position="108"/>
        <end position="230"/>
    </location>
</feature>
<keyword evidence="2" id="KW-0732">Signal</keyword>
<dbReference type="InterPro" id="IPR005181">
    <property type="entry name" value="SASA"/>
</dbReference>
<dbReference type="Pfam" id="PF03629">
    <property type="entry name" value="SASA"/>
    <property type="match status" value="2"/>
</dbReference>
<keyword evidence="1" id="KW-0378">Hydrolase</keyword>
<feature type="domain" description="Sialate O-acetylesterase" evidence="3">
    <location>
        <begin position="291"/>
        <end position="395"/>
    </location>
</feature>
<dbReference type="InterPro" id="IPR039329">
    <property type="entry name" value="SIAE"/>
</dbReference>
<evidence type="ECO:0000313" key="4">
    <source>
        <dbReference type="EMBL" id="KAA9038668.1"/>
    </source>
</evidence>
<dbReference type="InterPro" id="IPR036514">
    <property type="entry name" value="SGNH_hydro_sf"/>
</dbReference>
<organism evidence="4 5">
    <name type="scientific">Ginsengibacter hankyongi</name>
    <dbReference type="NCBI Taxonomy" id="2607284"/>
    <lineage>
        <taxon>Bacteria</taxon>
        <taxon>Pseudomonadati</taxon>
        <taxon>Bacteroidota</taxon>
        <taxon>Chitinophagia</taxon>
        <taxon>Chitinophagales</taxon>
        <taxon>Chitinophagaceae</taxon>
        <taxon>Ginsengibacter</taxon>
    </lineage>
</organism>
<dbReference type="PANTHER" id="PTHR22901">
    <property type="entry name" value="SIALATE O-ACETYLESTERASE"/>
    <property type="match status" value="1"/>
</dbReference>
<name>A0A5J5IF70_9BACT</name>
<feature type="chain" id="PRO_5023943606" evidence="2">
    <location>
        <begin position="24"/>
        <end position="516"/>
    </location>
</feature>
<dbReference type="EMBL" id="VYQF01000003">
    <property type="protein sequence ID" value="KAA9038668.1"/>
    <property type="molecule type" value="Genomic_DNA"/>
</dbReference>
<accession>A0A5J5IF70</accession>
<protein>
    <submittedName>
        <fullName evidence="4">Sialate O-acetylesterase</fullName>
    </submittedName>
</protein>
<dbReference type="PANTHER" id="PTHR22901:SF0">
    <property type="entry name" value="SIALATE O-ACETYLESTERASE"/>
    <property type="match status" value="1"/>
</dbReference>
<evidence type="ECO:0000256" key="2">
    <source>
        <dbReference type="SAM" id="SignalP"/>
    </source>
</evidence>
<feature type="signal peptide" evidence="2">
    <location>
        <begin position="1"/>
        <end position="23"/>
    </location>
</feature>
<comment type="caution">
    <text evidence="4">The sequence shown here is derived from an EMBL/GenBank/DDBJ whole genome shotgun (WGS) entry which is preliminary data.</text>
</comment>
<dbReference type="SUPFAM" id="SSF52266">
    <property type="entry name" value="SGNH hydrolase"/>
    <property type="match status" value="1"/>
</dbReference>
<dbReference type="Proteomes" id="UP000326903">
    <property type="component" value="Unassembled WGS sequence"/>
</dbReference>
<dbReference type="GO" id="GO:0001681">
    <property type="term" value="F:sialate O-acetylesterase activity"/>
    <property type="evidence" value="ECO:0007669"/>
    <property type="project" value="InterPro"/>
</dbReference>
<evidence type="ECO:0000313" key="5">
    <source>
        <dbReference type="Proteomes" id="UP000326903"/>
    </source>
</evidence>
<gene>
    <name evidence="4" type="ORF">FW778_14060</name>
</gene>
<proteinExistence type="predicted"/>
<dbReference type="RefSeq" id="WP_150415389.1">
    <property type="nucleotide sequence ID" value="NZ_VYQF01000003.1"/>
</dbReference>
<dbReference type="Gene3D" id="3.40.50.1110">
    <property type="entry name" value="SGNH hydrolase"/>
    <property type="match status" value="1"/>
</dbReference>
<dbReference type="GO" id="GO:0005975">
    <property type="term" value="P:carbohydrate metabolic process"/>
    <property type="evidence" value="ECO:0007669"/>
    <property type="project" value="TreeGrafter"/>
</dbReference>